<dbReference type="AlphaFoldDB" id="A0A4R4Y7Y6"/>
<sequence length="453" mass="49765">MSDPNDQLRRARERVESPNATGEPLSHQELADLVNTWVYEHTKPPRVIALDANYIGKLEQGKIRWLQDDDRRAGLRAVLNARTDQELGFRRPRRSRSTVEDVDRQQFLRAAVGVGAGAVVGQSAIDMLAPTEPTPVPSVVGTSEVAEVRAAAQAFSGWDARYGGGLVRAAVAAQLRYSAELLNGRCAPAIRNDLFSAVGYLAHVTGFMAFDAYAHEDARRMFRFALACAEEAGDWHLRAKILSSMARQAIWCGDPDTGLTYTELALVRADRLVATERAMLHTARARALGKLGRIQDTLTAVGLADESFDHANPAENPPWMDYYDAAQHAGDTGHALWELGVRGQFITEARTRLAASVAGHAEAHARSRAISQTKLASLTMVAGDPTEAAHFGTQALQEAGPIKSRRAADDLRVPNRMITCSDWHSLMVDHDRVKKGEQPPWIVSDELWERIEP</sequence>
<dbReference type="RefSeq" id="WP_132493190.1">
    <property type="nucleotide sequence ID" value="NZ_SMKW01000073.1"/>
</dbReference>
<reference evidence="2 3" key="1">
    <citation type="submission" date="2019-03" db="EMBL/GenBank/DDBJ databases">
        <title>Draft genome sequences of novel Actinobacteria.</title>
        <authorList>
            <person name="Sahin N."/>
            <person name="Ay H."/>
            <person name="Saygin H."/>
        </authorList>
    </citation>
    <scope>NUCLEOTIDE SEQUENCE [LARGE SCALE GENOMIC DNA]</scope>
    <source>
        <strain evidence="2 3">7K502</strain>
    </source>
</reference>
<dbReference type="EMBL" id="SMKW01000073">
    <property type="protein sequence ID" value="TDD39854.1"/>
    <property type="molecule type" value="Genomic_DNA"/>
</dbReference>
<protein>
    <submittedName>
        <fullName evidence="2">XRE family transcriptional regulator</fullName>
    </submittedName>
</protein>
<evidence type="ECO:0000256" key="1">
    <source>
        <dbReference type="SAM" id="MobiDB-lite"/>
    </source>
</evidence>
<comment type="caution">
    <text evidence="2">The sequence shown here is derived from an EMBL/GenBank/DDBJ whole genome shotgun (WGS) entry which is preliminary data.</text>
</comment>
<feature type="compositionally biased region" description="Basic and acidic residues" evidence="1">
    <location>
        <begin position="1"/>
        <end position="16"/>
    </location>
</feature>
<dbReference type="Proteomes" id="UP000294947">
    <property type="component" value="Unassembled WGS sequence"/>
</dbReference>
<gene>
    <name evidence="2" type="ORF">E1288_36160</name>
</gene>
<organism evidence="2 3">
    <name type="scientific">Saccharopolyspora elongata</name>
    <dbReference type="NCBI Taxonomy" id="2530387"/>
    <lineage>
        <taxon>Bacteria</taxon>
        <taxon>Bacillati</taxon>
        <taxon>Actinomycetota</taxon>
        <taxon>Actinomycetes</taxon>
        <taxon>Pseudonocardiales</taxon>
        <taxon>Pseudonocardiaceae</taxon>
        <taxon>Saccharopolyspora</taxon>
    </lineage>
</organism>
<feature type="non-terminal residue" evidence="2">
    <location>
        <position position="453"/>
    </location>
</feature>
<evidence type="ECO:0000313" key="3">
    <source>
        <dbReference type="Proteomes" id="UP000294947"/>
    </source>
</evidence>
<dbReference type="OrthoDB" id="3213425at2"/>
<accession>A0A4R4Y7Y6</accession>
<proteinExistence type="predicted"/>
<name>A0A4R4Y7Y6_9PSEU</name>
<keyword evidence="3" id="KW-1185">Reference proteome</keyword>
<feature type="region of interest" description="Disordered" evidence="1">
    <location>
        <begin position="1"/>
        <end position="26"/>
    </location>
</feature>
<evidence type="ECO:0000313" key="2">
    <source>
        <dbReference type="EMBL" id="TDD39854.1"/>
    </source>
</evidence>